<dbReference type="PANTHER" id="PTHR11467">
    <property type="entry name" value="HISTONE H1"/>
    <property type="match status" value="1"/>
</dbReference>
<comment type="similarity">
    <text evidence="8">Belongs to the histone H1/H5 family.</text>
</comment>
<feature type="region of interest" description="Disordered" evidence="9">
    <location>
        <begin position="230"/>
        <end position="339"/>
    </location>
</feature>
<dbReference type="Gene3D" id="1.10.10.10">
    <property type="entry name" value="Winged helix-like DNA-binding domain superfamily/Winged helix DNA-binding domain"/>
    <property type="match status" value="1"/>
</dbReference>
<feature type="region of interest" description="Disordered" evidence="9">
    <location>
        <begin position="53"/>
        <end position="178"/>
    </location>
</feature>
<evidence type="ECO:0000256" key="3">
    <source>
        <dbReference type="ARBA" id="ARBA00022454"/>
    </source>
</evidence>
<reference evidence="11" key="2">
    <citation type="submission" date="2025-08" db="UniProtKB">
        <authorList>
            <consortium name="Ensembl"/>
        </authorList>
    </citation>
    <scope>IDENTIFICATION</scope>
</reference>
<dbReference type="GO" id="GO:0031492">
    <property type="term" value="F:nucleosomal DNA binding"/>
    <property type="evidence" value="ECO:0007669"/>
    <property type="project" value="TreeGrafter"/>
</dbReference>
<evidence type="ECO:0000256" key="5">
    <source>
        <dbReference type="ARBA" id="ARBA00023242"/>
    </source>
</evidence>
<dbReference type="GO" id="GO:0000786">
    <property type="term" value="C:nucleosome"/>
    <property type="evidence" value="ECO:0007669"/>
    <property type="project" value="InterPro"/>
</dbReference>
<evidence type="ECO:0000256" key="2">
    <source>
        <dbReference type="ARBA" id="ARBA00004286"/>
    </source>
</evidence>
<dbReference type="FunFam" id="1.10.10.10:FF:000140">
    <property type="entry name" value="Histone H1.0"/>
    <property type="match status" value="1"/>
</dbReference>
<dbReference type="CDD" id="cd00073">
    <property type="entry name" value="H15"/>
    <property type="match status" value="1"/>
</dbReference>
<dbReference type="GO" id="GO:0005634">
    <property type="term" value="C:nucleus"/>
    <property type="evidence" value="ECO:0007669"/>
    <property type="project" value="UniProtKB-SubCell"/>
</dbReference>
<dbReference type="Ensembl" id="ENSCMUT00000004517.2">
    <property type="protein sequence ID" value="ENSCMUP00000004181.2"/>
    <property type="gene ID" value="ENSCMUG00000002818.2"/>
</dbReference>
<evidence type="ECO:0000256" key="9">
    <source>
        <dbReference type="SAM" id="MobiDB-lite"/>
    </source>
</evidence>
<dbReference type="GO" id="GO:0030261">
    <property type="term" value="P:chromosome condensation"/>
    <property type="evidence" value="ECO:0007669"/>
    <property type="project" value="TreeGrafter"/>
</dbReference>
<evidence type="ECO:0000256" key="4">
    <source>
        <dbReference type="ARBA" id="ARBA00023125"/>
    </source>
</evidence>
<evidence type="ECO:0000313" key="11">
    <source>
        <dbReference type="Ensembl" id="ENSCMUP00000004181.2"/>
    </source>
</evidence>
<dbReference type="OMA" id="XRAPSPP"/>
<evidence type="ECO:0000256" key="7">
    <source>
        <dbReference type="ARBA" id="ARBA00070387"/>
    </source>
</evidence>
<dbReference type="AlphaFoldDB" id="A0A8U7N055"/>
<gene>
    <name evidence="11" type="primary">LOC116442716</name>
</gene>
<evidence type="ECO:0000256" key="8">
    <source>
        <dbReference type="RuleBase" id="RU003894"/>
    </source>
</evidence>
<comment type="subcellular location">
    <subcellularLocation>
        <location evidence="2">Chromosome</location>
    </subcellularLocation>
    <subcellularLocation>
        <location evidence="1 8">Nucleus</location>
    </subcellularLocation>
</comment>
<organism evidence="11 12">
    <name type="scientific">Corvus moneduloides</name>
    <name type="common">New Caledonian crow</name>
    <dbReference type="NCBI Taxonomy" id="1196302"/>
    <lineage>
        <taxon>Eukaryota</taxon>
        <taxon>Metazoa</taxon>
        <taxon>Chordata</taxon>
        <taxon>Craniata</taxon>
        <taxon>Vertebrata</taxon>
        <taxon>Euteleostomi</taxon>
        <taxon>Archelosauria</taxon>
        <taxon>Archosauria</taxon>
        <taxon>Dinosauria</taxon>
        <taxon>Saurischia</taxon>
        <taxon>Theropoda</taxon>
        <taxon>Coelurosauria</taxon>
        <taxon>Aves</taxon>
        <taxon>Neognathae</taxon>
        <taxon>Neoaves</taxon>
        <taxon>Telluraves</taxon>
        <taxon>Australaves</taxon>
        <taxon>Passeriformes</taxon>
        <taxon>Corvoidea</taxon>
        <taxon>Corvidae</taxon>
        <taxon>Corvus</taxon>
    </lineage>
</organism>
<reference evidence="11" key="3">
    <citation type="submission" date="2025-09" db="UniProtKB">
        <authorList>
            <consortium name="Ensembl"/>
        </authorList>
    </citation>
    <scope>IDENTIFICATION</scope>
</reference>
<evidence type="ECO:0000259" key="10">
    <source>
        <dbReference type="PROSITE" id="PS51504"/>
    </source>
</evidence>
<reference evidence="12" key="1">
    <citation type="submission" date="2019-10" db="EMBL/GenBank/DDBJ databases">
        <title>Corvus moneduloides (New Caledonian crow) genome, bCorMon1, primary haplotype.</title>
        <authorList>
            <person name="Rutz C."/>
            <person name="Fungtammasan C."/>
            <person name="Mountcastle J."/>
            <person name="Formenti G."/>
            <person name="Chow W."/>
            <person name="Howe K."/>
            <person name="Steele M.P."/>
            <person name="Fernandes J."/>
            <person name="Gilbert M.T.P."/>
            <person name="Fedrigo O."/>
            <person name="Jarvis E.D."/>
            <person name="Gemmell N."/>
        </authorList>
    </citation>
    <scope>NUCLEOTIDE SEQUENCE [LARGE SCALE GENOMIC DNA]</scope>
</reference>
<keyword evidence="3 8" id="KW-0158">Chromosome</keyword>
<proteinExistence type="inferred from homology"/>
<sequence>MAPASPRSSLSPAGPASVPPCPHHVFPQILLFIPQCPPHCPSLSLPAGRVRAWQGTRGDTGGGWRARGSPPRGPHRGFKGSPRRARPQRHQRGHRRQSGTGSAAASPTHRSLPSLSPPRGEGPRPGGPRFQPRGHSGASRDEALAMSDSPIPLPPASATKPKRARSARRPAAHPAYSDMITAAIRADKSRGGSSRQSIQKYVKSHYKVGQNADVQIRLAIRRLLAAGVLKQTKGVGASGSFRLAKASKAKRSPAKKRKKATRRRSTSPRKPARSRKAKSPAKKPKSAARKARKKSRSSPKKAKKPKTVKAKSLKVSKPKKAKRSKSRTKSSARKSPKKK</sequence>
<dbReference type="InterPro" id="IPR036388">
    <property type="entry name" value="WH-like_DNA-bd_sf"/>
</dbReference>
<dbReference type="PROSITE" id="PS51504">
    <property type="entry name" value="H15"/>
    <property type="match status" value="1"/>
</dbReference>
<dbReference type="GO" id="GO:0003690">
    <property type="term" value="F:double-stranded DNA binding"/>
    <property type="evidence" value="ECO:0007669"/>
    <property type="project" value="TreeGrafter"/>
</dbReference>
<dbReference type="InterPro" id="IPR036390">
    <property type="entry name" value="WH_DNA-bd_sf"/>
</dbReference>
<name>A0A8U7N055_CORMO</name>
<feature type="domain" description="H15" evidence="10">
    <location>
        <begin position="172"/>
        <end position="245"/>
    </location>
</feature>
<evidence type="ECO:0000256" key="1">
    <source>
        <dbReference type="ARBA" id="ARBA00004123"/>
    </source>
</evidence>
<dbReference type="GO" id="GO:0045910">
    <property type="term" value="P:negative regulation of DNA recombination"/>
    <property type="evidence" value="ECO:0007669"/>
    <property type="project" value="TreeGrafter"/>
</dbReference>
<feature type="compositionally biased region" description="Basic residues" evidence="9">
    <location>
        <begin position="245"/>
        <end position="339"/>
    </location>
</feature>
<dbReference type="GO" id="GO:0006334">
    <property type="term" value="P:nucleosome assembly"/>
    <property type="evidence" value="ECO:0007669"/>
    <property type="project" value="InterPro"/>
</dbReference>
<protein>
    <recommendedName>
        <fullName evidence="7">Histone H5</fullName>
    </recommendedName>
</protein>
<dbReference type="Proteomes" id="UP000694553">
    <property type="component" value="Unassembled WGS sequence"/>
</dbReference>
<evidence type="ECO:0000313" key="12">
    <source>
        <dbReference type="Proteomes" id="UP000694553"/>
    </source>
</evidence>
<dbReference type="SUPFAM" id="SSF46785">
    <property type="entry name" value="Winged helix' DNA-binding domain"/>
    <property type="match status" value="1"/>
</dbReference>
<dbReference type="PANTHER" id="PTHR11467:SF182">
    <property type="entry name" value="HISTONE H1.0"/>
    <property type="match status" value="1"/>
</dbReference>
<dbReference type="Pfam" id="PF00538">
    <property type="entry name" value="Linker_histone"/>
    <property type="match status" value="1"/>
</dbReference>
<keyword evidence="4 8" id="KW-0238">DNA-binding</keyword>
<feature type="compositionally biased region" description="Basic residues" evidence="9">
    <location>
        <begin position="73"/>
        <end position="97"/>
    </location>
</feature>
<dbReference type="InterPro" id="IPR005818">
    <property type="entry name" value="Histone_H1/H5_H15"/>
</dbReference>
<keyword evidence="5 8" id="KW-0539">Nucleus</keyword>
<accession>A0A8U7N055</accession>
<dbReference type="GO" id="GO:0030527">
    <property type="term" value="F:structural constituent of chromatin"/>
    <property type="evidence" value="ECO:0007669"/>
    <property type="project" value="InterPro"/>
</dbReference>
<feature type="compositionally biased region" description="Low complexity" evidence="9">
    <location>
        <begin position="106"/>
        <end position="119"/>
    </location>
</feature>
<feature type="compositionally biased region" description="Basic residues" evidence="9">
    <location>
        <begin position="160"/>
        <end position="171"/>
    </location>
</feature>
<dbReference type="PRINTS" id="PR00624">
    <property type="entry name" value="HISTONEH5"/>
</dbReference>
<dbReference type="InterPro" id="IPR005819">
    <property type="entry name" value="H1/H5"/>
</dbReference>
<keyword evidence="12" id="KW-1185">Reference proteome</keyword>
<dbReference type="SMART" id="SM00526">
    <property type="entry name" value="H15"/>
    <property type="match status" value="1"/>
</dbReference>
<comment type="function">
    <text evidence="6">Histone H5 performs the same function as H1, being necessary for the condensation of nucleosome chains into higher order structures, and replaces histone H1 in certain cells.</text>
</comment>
<evidence type="ECO:0000256" key="6">
    <source>
        <dbReference type="ARBA" id="ARBA00057774"/>
    </source>
</evidence>